<dbReference type="RefSeq" id="WP_086573101.1">
    <property type="nucleotide sequence ID" value="NZ_JAFMOF010000005.1"/>
</dbReference>
<name>A0A939JT39_9ACTN</name>
<reference evidence="1" key="1">
    <citation type="submission" date="2021-03" db="EMBL/GenBank/DDBJ databases">
        <title>Streptomyces strains.</title>
        <authorList>
            <person name="Lund M.B."/>
            <person name="Toerring T."/>
        </authorList>
    </citation>
    <scope>NUCLEOTIDE SEQUENCE</scope>
    <source>
        <strain evidence="1">JCM 4242</strain>
    </source>
</reference>
<dbReference type="EMBL" id="JAFMOF010000005">
    <property type="protein sequence ID" value="MBO0656517.1"/>
    <property type="molecule type" value="Genomic_DNA"/>
</dbReference>
<protein>
    <submittedName>
        <fullName evidence="1">Uncharacterized protein</fullName>
    </submittedName>
</protein>
<dbReference type="AlphaFoldDB" id="A0A939JT39"/>
<sequence length="115" mass="12290">MTEPADWAAVCDQARQESGYSGPEPARTVDAIGAALRLDHRAAFYAELGTLVDGAAFDVFLDHWWTQALADNARDEAAREAAIDFADLAVSLRARAADGPTYTMAEVEAMLADAS</sequence>
<evidence type="ECO:0000313" key="2">
    <source>
        <dbReference type="Proteomes" id="UP000664781"/>
    </source>
</evidence>
<dbReference type="Proteomes" id="UP000664781">
    <property type="component" value="Unassembled WGS sequence"/>
</dbReference>
<organism evidence="1 2">
    <name type="scientific">Streptomyces triculaminicus</name>
    <dbReference type="NCBI Taxonomy" id="2816232"/>
    <lineage>
        <taxon>Bacteria</taxon>
        <taxon>Bacillati</taxon>
        <taxon>Actinomycetota</taxon>
        <taxon>Actinomycetes</taxon>
        <taxon>Kitasatosporales</taxon>
        <taxon>Streptomycetaceae</taxon>
        <taxon>Streptomyces</taxon>
    </lineage>
</organism>
<gene>
    <name evidence="1" type="ORF">J1792_28395</name>
</gene>
<evidence type="ECO:0000313" key="1">
    <source>
        <dbReference type="EMBL" id="MBO0656517.1"/>
    </source>
</evidence>
<keyword evidence="2" id="KW-1185">Reference proteome</keyword>
<comment type="caution">
    <text evidence="1">The sequence shown here is derived from an EMBL/GenBank/DDBJ whole genome shotgun (WGS) entry which is preliminary data.</text>
</comment>
<proteinExistence type="predicted"/>
<accession>A0A939JT39</accession>